<dbReference type="InterPro" id="IPR015421">
    <property type="entry name" value="PyrdxlP-dep_Trfase_major"/>
</dbReference>
<dbReference type="GO" id="GO:0030170">
    <property type="term" value="F:pyridoxal phosphate binding"/>
    <property type="evidence" value="ECO:0007669"/>
    <property type="project" value="InterPro"/>
</dbReference>
<evidence type="ECO:0000259" key="8">
    <source>
        <dbReference type="Pfam" id="PF00155"/>
    </source>
</evidence>
<protein>
    <recommendedName>
        <fullName evidence="7">Aspartate aminotransferase</fullName>
        <ecNumber evidence="7">2.6.1.1</ecNumber>
    </recommendedName>
</protein>
<dbReference type="PRINTS" id="PR00799">
    <property type="entry name" value="TRANSAMINASE"/>
</dbReference>
<dbReference type="EMBL" id="KV878340">
    <property type="protein sequence ID" value="OJJ47739.1"/>
    <property type="molecule type" value="Genomic_DNA"/>
</dbReference>
<dbReference type="InterPro" id="IPR015422">
    <property type="entry name" value="PyrdxlP-dep_Trfase_small"/>
</dbReference>
<dbReference type="RefSeq" id="XP_022582249.1">
    <property type="nucleotide sequence ID" value="XM_022729196.1"/>
</dbReference>
<dbReference type="Gene3D" id="3.40.640.10">
    <property type="entry name" value="Type I PLP-dependent aspartate aminotransferase-like (Major domain)"/>
    <property type="match status" value="1"/>
</dbReference>
<evidence type="ECO:0000256" key="3">
    <source>
        <dbReference type="ARBA" id="ARBA00011738"/>
    </source>
</evidence>
<feature type="domain" description="Aminotransferase class I/classII large" evidence="8">
    <location>
        <begin position="34"/>
        <end position="410"/>
    </location>
</feature>
<evidence type="ECO:0000313" key="10">
    <source>
        <dbReference type="Proteomes" id="UP000184188"/>
    </source>
</evidence>
<dbReference type="EC" id="2.6.1.1" evidence="7"/>
<proteinExistence type="inferred from homology"/>
<comment type="cofactor">
    <cofactor evidence="1">
        <name>pyridoxal 5'-phosphate</name>
        <dbReference type="ChEBI" id="CHEBI:597326"/>
    </cofactor>
</comment>
<evidence type="ECO:0000256" key="7">
    <source>
        <dbReference type="RuleBase" id="RU000480"/>
    </source>
</evidence>
<dbReference type="InterPro" id="IPR004838">
    <property type="entry name" value="NHTrfase_class1_PyrdxlP-BS"/>
</dbReference>
<evidence type="ECO:0000256" key="4">
    <source>
        <dbReference type="ARBA" id="ARBA00022576"/>
    </source>
</evidence>
<comment type="similarity">
    <text evidence="2">Belongs to the class-I pyridoxal-phosphate-dependent aminotransferase family.</text>
</comment>
<dbReference type="GeneID" id="34615660"/>
<dbReference type="Gene3D" id="3.90.1150.10">
    <property type="entry name" value="Aspartate Aminotransferase, domain 1"/>
    <property type="match status" value="1"/>
</dbReference>
<reference evidence="10" key="1">
    <citation type="journal article" date="2017" name="Genome Biol.">
        <title>Comparative genomics reveals high biological diversity and specific adaptations in the industrially and medically important fungal genus Aspergillus.</title>
        <authorList>
            <person name="de Vries R.P."/>
            <person name="Riley R."/>
            <person name="Wiebenga A."/>
            <person name="Aguilar-Osorio G."/>
            <person name="Amillis S."/>
            <person name="Uchima C.A."/>
            <person name="Anderluh G."/>
            <person name="Asadollahi M."/>
            <person name="Askin M."/>
            <person name="Barry K."/>
            <person name="Battaglia E."/>
            <person name="Bayram O."/>
            <person name="Benocci T."/>
            <person name="Braus-Stromeyer S.A."/>
            <person name="Caldana C."/>
            <person name="Canovas D."/>
            <person name="Cerqueira G.C."/>
            <person name="Chen F."/>
            <person name="Chen W."/>
            <person name="Choi C."/>
            <person name="Clum A."/>
            <person name="Dos Santos R.A."/>
            <person name="Damasio A.R."/>
            <person name="Diallinas G."/>
            <person name="Emri T."/>
            <person name="Fekete E."/>
            <person name="Flipphi M."/>
            <person name="Freyberg S."/>
            <person name="Gallo A."/>
            <person name="Gournas C."/>
            <person name="Habgood R."/>
            <person name="Hainaut M."/>
            <person name="Harispe M.L."/>
            <person name="Henrissat B."/>
            <person name="Hilden K.S."/>
            <person name="Hope R."/>
            <person name="Hossain A."/>
            <person name="Karabika E."/>
            <person name="Karaffa L."/>
            <person name="Karanyi Z."/>
            <person name="Krasevec N."/>
            <person name="Kuo A."/>
            <person name="Kusch H."/>
            <person name="LaButti K."/>
            <person name="Lagendijk E.L."/>
            <person name="Lapidus A."/>
            <person name="Levasseur A."/>
            <person name="Lindquist E."/>
            <person name="Lipzen A."/>
            <person name="Logrieco A.F."/>
            <person name="MacCabe A."/>
            <person name="Maekelae M.R."/>
            <person name="Malavazi I."/>
            <person name="Melin P."/>
            <person name="Meyer V."/>
            <person name="Mielnichuk N."/>
            <person name="Miskei M."/>
            <person name="Molnar A.P."/>
            <person name="Mule G."/>
            <person name="Ngan C.Y."/>
            <person name="Orejas M."/>
            <person name="Orosz E."/>
            <person name="Ouedraogo J.P."/>
            <person name="Overkamp K.M."/>
            <person name="Park H.-S."/>
            <person name="Perrone G."/>
            <person name="Piumi F."/>
            <person name="Punt P.J."/>
            <person name="Ram A.F."/>
            <person name="Ramon A."/>
            <person name="Rauscher S."/>
            <person name="Record E."/>
            <person name="Riano-Pachon D.M."/>
            <person name="Robert V."/>
            <person name="Roehrig J."/>
            <person name="Ruller R."/>
            <person name="Salamov A."/>
            <person name="Salih N.S."/>
            <person name="Samson R.A."/>
            <person name="Sandor E."/>
            <person name="Sanguinetti M."/>
            <person name="Schuetze T."/>
            <person name="Sepcic K."/>
            <person name="Shelest E."/>
            <person name="Sherlock G."/>
            <person name="Sophianopoulou V."/>
            <person name="Squina F.M."/>
            <person name="Sun H."/>
            <person name="Susca A."/>
            <person name="Todd R.B."/>
            <person name="Tsang A."/>
            <person name="Unkles S.E."/>
            <person name="van de Wiele N."/>
            <person name="van Rossen-Uffink D."/>
            <person name="Oliveira J.V."/>
            <person name="Vesth T.C."/>
            <person name="Visser J."/>
            <person name="Yu J.-H."/>
            <person name="Zhou M."/>
            <person name="Andersen M.R."/>
            <person name="Archer D.B."/>
            <person name="Baker S.E."/>
            <person name="Benoit I."/>
            <person name="Brakhage A.A."/>
            <person name="Braus G.H."/>
            <person name="Fischer R."/>
            <person name="Frisvad J.C."/>
            <person name="Goldman G.H."/>
            <person name="Houbraken J."/>
            <person name="Oakley B."/>
            <person name="Pocsi I."/>
            <person name="Scazzocchio C."/>
            <person name="Seiboth B."/>
            <person name="vanKuyk P.A."/>
            <person name="Wortman J."/>
            <person name="Dyer P.S."/>
            <person name="Grigoriev I.V."/>
        </authorList>
    </citation>
    <scope>NUCLEOTIDE SEQUENCE [LARGE SCALE GENOMIC DNA]</scope>
    <source>
        <strain evidence="10">CBS 506.65</strain>
    </source>
</reference>
<comment type="miscellaneous">
    <text evidence="7">In eukaryotes there are cytoplasmic, mitochondrial and chloroplastic isozymes.</text>
</comment>
<evidence type="ECO:0000256" key="5">
    <source>
        <dbReference type="ARBA" id="ARBA00022679"/>
    </source>
</evidence>
<gene>
    <name evidence="9" type="ORF">ASPZODRAFT_63994</name>
</gene>
<keyword evidence="5 7" id="KW-0808">Transferase</keyword>
<keyword evidence="6" id="KW-0663">Pyridoxal phosphate</keyword>
<dbReference type="InterPro" id="IPR015424">
    <property type="entry name" value="PyrdxlP-dep_Trfase"/>
</dbReference>
<dbReference type="GO" id="GO:0004069">
    <property type="term" value="F:L-aspartate:2-oxoglutarate aminotransferase activity"/>
    <property type="evidence" value="ECO:0007669"/>
    <property type="project" value="UniProtKB-EC"/>
</dbReference>
<dbReference type="OrthoDB" id="550424at2759"/>
<name>A0A1L9SKH7_9EURO</name>
<dbReference type="FunFam" id="3.40.640.10:FF:000066">
    <property type="entry name" value="Aspartate aminotransferase"/>
    <property type="match status" value="1"/>
</dbReference>
<dbReference type="STRING" id="1073090.A0A1L9SKH7"/>
<keyword evidence="10" id="KW-1185">Reference proteome</keyword>
<dbReference type="NCBIfam" id="NF006719">
    <property type="entry name" value="PRK09257.1"/>
    <property type="match status" value="1"/>
</dbReference>
<evidence type="ECO:0000313" key="9">
    <source>
        <dbReference type="EMBL" id="OJJ47739.1"/>
    </source>
</evidence>
<evidence type="ECO:0000256" key="6">
    <source>
        <dbReference type="ARBA" id="ARBA00022898"/>
    </source>
</evidence>
<dbReference type="SUPFAM" id="SSF53383">
    <property type="entry name" value="PLP-dependent transferases"/>
    <property type="match status" value="1"/>
</dbReference>
<evidence type="ECO:0000256" key="1">
    <source>
        <dbReference type="ARBA" id="ARBA00001933"/>
    </source>
</evidence>
<dbReference type="PROSITE" id="PS00105">
    <property type="entry name" value="AA_TRANSFER_CLASS_1"/>
    <property type="match status" value="1"/>
</dbReference>
<dbReference type="InterPro" id="IPR000796">
    <property type="entry name" value="Asp_trans"/>
</dbReference>
<organism evidence="9 10">
    <name type="scientific">Penicilliopsis zonata CBS 506.65</name>
    <dbReference type="NCBI Taxonomy" id="1073090"/>
    <lineage>
        <taxon>Eukaryota</taxon>
        <taxon>Fungi</taxon>
        <taxon>Dikarya</taxon>
        <taxon>Ascomycota</taxon>
        <taxon>Pezizomycotina</taxon>
        <taxon>Eurotiomycetes</taxon>
        <taxon>Eurotiomycetidae</taxon>
        <taxon>Eurotiales</taxon>
        <taxon>Aspergillaceae</taxon>
        <taxon>Penicilliopsis</taxon>
    </lineage>
</organism>
<dbReference type="PANTHER" id="PTHR11879:SF20">
    <property type="entry name" value="ASPARTATE AMINOTRANSFERASE"/>
    <property type="match status" value="1"/>
</dbReference>
<keyword evidence="4 7" id="KW-0032">Aminotransferase</keyword>
<dbReference type="InterPro" id="IPR004839">
    <property type="entry name" value="Aminotransferase_I/II_large"/>
</dbReference>
<accession>A0A1L9SKH7</accession>
<dbReference type="CDD" id="cd00609">
    <property type="entry name" value="AAT_like"/>
    <property type="match status" value="1"/>
</dbReference>
<dbReference type="VEuPathDB" id="FungiDB:ASPZODRAFT_63994"/>
<dbReference type="Pfam" id="PF00155">
    <property type="entry name" value="Aminotran_1_2"/>
    <property type="match status" value="1"/>
</dbReference>
<dbReference type="AlphaFoldDB" id="A0A1L9SKH7"/>
<comment type="catalytic activity">
    <reaction evidence="7">
        <text>L-aspartate + 2-oxoglutarate = oxaloacetate + L-glutamate</text>
        <dbReference type="Rhea" id="RHEA:21824"/>
        <dbReference type="ChEBI" id="CHEBI:16452"/>
        <dbReference type="ChEBI" id="CHEBI:16810"/>
        <dbReference type="ChEBI" id="CHEBI:29985"/>
        <dbReference type="ChEBI" id="CHEBI:29991"/>
        <dbReference type="EC" id="2.6.1.1"/>
    </reaction>
</comment>
<comment type="subunit">
    <text evidence="3 7">Homodimer.</text>
</comment>
<dbReference type="GO" id="GO:0005829">
    <property type="term" value="C:cytosol"/>
    <property type="evidence" value="ECO:0007669"/>
    <property type="project" value="TreeGrafter"/>
</dbReference>
<dbReference type="PANTHER" id="PTHR11879">
    <property type="entry name" value="ASPARTATE AMINOTRANSFERASE"/>
    <property type="match status" value="1"/>
</dbReference>
<sequence>MSNSESSRFTTLSVPPADEAFAVNGAYLADTSPDKVNLGIGVYRTDEGRPWPLRVVERAENQLHEEHDAARHEYLAIRGDVEFLDLARDLVFASAGDKEGSDDRIASVQTVSGTGANRLGADFLAQHLRPGRVWIPEPTWSNHHAIWTFAGVARGTYPYYDVAGKCFDWVRTAQTLNEQASPGDVVVLHACAHNPTGADPSKEQWEKFAALCQAKGLIPFFDLAYQGFASGSVEEDSWAIRHFFHYQPQLEFFVAQSFSKNFGLYGQRAGALHVVTSSAGLSTGVSQAVLANLCSLVRGEYSMAPRRGSEIVKTVLRSPDMRRQWHEDLQLMSGRIKAMRQALYDRLVALQTPGTWEHILSQIGMFSYTGLSENQVFAITQRHHVYLLKSGRISISGLNESNVDYVARAIDDVVRTVI</sequence>
<dbReference type="GO" id="GO:0006532">
    <property type="term" value="P:aspartate biosynthetic process"/>
    <property type="evidence" value="ECO:0007669"/>
    <property type="project" value="TreeGrafter"/>
</dbReference>
<dbReference type="FunFam" id="3.90.1150.10:FF:000001">
    <property type="entry name" value="Aspartate aminotransferase"/>
    <property type="match status" value="1"/>
</dbReference>
<evidence type="ECO:0000256" key="2">
    <source>
        <dbReference type="ARBA" id="ARBA00007441"/>
    </source>
</evidence>
<dbReference type="Proteomes" id="UP000184188">
    <property type="component" value="Unassembled WGS sequence"/>
</dbReference>